<feature type="compositionally biased region" description="Basic and acidic residues" evidence="1">
    <location>
        <begin position="248"/>
        <end position="257"/>
    </location>
</feature>
<keyword evidence="4" id="KW-1185">Reference proteome</keyword>
<organism evidence="3 4">
    <name type="scientific">Methylocapsa palsarum</name>
    <dbReference type="NCBI Taxonomy" id="1612308"/>
    <lineage>
        <taxon>Bacteria</taxon>
        <taxon>Pseudomonadati</taxon>
        <taxon>Pseudomonadota</taxon>
        <taxon>Alphaproteobacteria</taxon>
        <taxon>Hyphomicrobiales</taxon>
        <taxon>Beijerinckiaceae</taxon>
        <taxon>Methylocapsa</taxon>
    </lineage>
</organism>
<keyword evidence="2" id="KW-0472">Membrane</keyword>
<evidence type="ECO:0000256" key="1">
    <source>
        <dbReference type="SAM" id="MobiDB-lite"/>
    </source>
</evidence>
<evidence type="ECO:0008006" key="5">
    <source>
        <dbReference type="Google" id="ProtNLM"/>
    </source>
</evidence>
<dbReference type="Proteomes" id="UP000198755">
    <property type="component" value="Unassembled WGS sequence"/>
</dbReference>
<dbReference type="STRING" id="1612308.SAMN05444581_10464"/>
<proteinExistence type="predicted"/>
<dbReference type="AlphaFoldDB" id="A0A1I3XTP6"/>
<feature type="compositionally biased region" description="Basic and acidic residues" evidence="1">
    <location>
        <begin position="215"/>
        <end position="233"/>
    </location>
</feature>
<dbReference type="EMBL" id="FOSN01000004">
    <property type="protein sequence ID" value="SFK22669.1"/>
    <property type="molecule type" value="Genomic_DNA"/>
</dbReference>
<feature type="region of interest" description="Disordered" evidence="1">
    <location>
        <begin position="127"/>
        <end position="157"/>
    </location>
</feature>
<name>A0A1I3XTP6_9HYPH</name>
<evidence type="ECO:0000256" key="2">
    <source>
        <dbReference type="SAM" id="Phobius"/>
    </source>
</evidence>
<protein>
    <recommendedName>
        <fullName evidence="5">DUF308 domain-containing protein</fullName>
    </recommendedName>
</protein>
<gene>
    <name evidence="3" type="ORF">SAMN05444581_10464</name>
</gene>
<dbReference type="OrthoDB" id="8455715at2"/>
<feature type="transmembrane region" description="Helical" evidence="2">
    <location>
        <begin position="35"/>
        <end position="56"/>
    </location>
</feature>
<sequence length="325" mass="35421">MSYVVFAFGLALSIGGAFAMYFGYGIISVERGWASLIAGAAALSGGVVTMALGLILNSLSNLRTVLEAEPSAIPLPGEVRLYPDEDFPGPSYAESFQTESFQAESFQDESYKDESFKDESFDDTFQPEALEAHGPGPDLHDAPENASWPQPRPAAETMEDIRRAVAEKVRARIGILEDRAEETIAPPEDEEPGRPGVPSAAREIADDEFDETEDYDPRSVERSEPEWSGRAVDDPGAAASRPAYPDQRQSETARPSEESAALEPAPAQVQGDEGRVIIRRYESAGTVYVMYADGSIEAQSEHGIMHFETMTELKAFMEAQQRSPS</sequence>
<dbReference type="RefSeq" id="WP_091679878.1">
    <property type="nucleotide sequence ID" value="NZ_FOSN01000004.1"/>
</dbReference>
<feature type="compositionally biased region" description="Acidic residues" evidence="1">
    <location>
        <begin position="205"/>
        <end position="214"/>
    </location>
</feature>
<feature type="region of interest" description="Disordered" evidence="1">
    <location>
        <begin position="178"/>
        <end position="272"/>
    </location>
</feature>
<evidence type="ECO:0000313" key="3">
    <source>
        <dbReference type="EMBL" id="SFK22669.1"/>
    </source>
</evidence>
<keyword evidence="2" id="KW-0812">Transmembrane</keyword>
<accession>A0A1I3XTP6</accession>
<feature type="compositionally biased region" description="Low complexity" evidence="1">
    <location>
        <begin position="258"/>
        <end position="267"/>
    </location>
</feature>
<keyword evidence="2" id="KW-1133">Transmembrane helix</keyword>
<evidence type="ECO:0000313" key="4">
    <source>
        <dbReference type="Proteomes" id="UP000198755"/>
    </source>
</evidence>
<reference evidence="3 4" key="1">
    <citation type="submission" date="2016-10" db="EMBL/GenBank/DDBJ databases">
        <authorList>
            <person name="de Groot N.N."/>
        </authorList>
    </citation>
    <scope>NUCLEOTIDE SEQUENCE [LARGE SCALE GENOMIC DNA]</scope>
    <source>
        <strain evidence="3 4">NE2</strain>
    </source>
</reference>